<dbReference type="GO" id="GO:0008478">
    <property type="term" value="F:pyridoxal kinase activity"/>
    <property type="evidence" value="ECO:0007669"/>
    <property type="project" value="UniProtKB-EC"/>
</dbReference>
<dbReference type="InterPro" id="IPR004625">
    <property type="entry name" value="PyrdxlKinase"/>
</dbReference>
<proteinExistence type="inferred from homology"/>
<dbReference type="GO" id="GO:0005829">
    <property type="term" value="C:cytosol"/>
    <property type="evidence" value="ECO:0007669"/>
    <property type="project" value="TreeGrafter"/>
</dbReference>
<evidence type="ECO:0000256" key="4">
    <source>
        <dbReference type="ARBA" id="ARBA00022741"/>
    </source>
</evidence>
<gene>
    <name evidence="8" type="primary">BUD16</name>
    <name evidence="8" type="ORF">LTR05_003741</name>
</gene>
<evidence type="ECO:0000313" key="8">
    <source>
        <dbReference type="EMBL" id="KAK5086573.1"/>
    </source>
</evidence>
<comment type="similarity">
    <text evidence="1">Belongs to the pyridoxine kinase family.</text>
</comment>
<dbReference type="SUPFAM" id="SSF53613">
    <property type="entry name" value="Ribokinase-like"/>
    <property type="match status" value="1"/>
</dbReference>
<dbReference type="AlphaFoldDB" id="A0AAN7T2A6"/>
<dbReference type="NCBIfam" id="TIGR00687">
    <property type="entry name" value="pyridox_kin"/>
    <property type="match status" value="1"/>
</dbReference>
<feature type="region of interest" description="Disordered" evidence="7">
    <location>
        <begin position="338"/>
        <end position="369"/>
    </location>
</feature>
<evidence type="ECO:0000256" key="1">
    <source>
        <dbReference type="ARBA" id="ARBA00008805"/>
    </source>
</evidence>
<dbReference type="Proteomes" id="UP001309876">
    <property type="component" value="Unassembled WGS sequence"/>
</dbReference>
<name>A0AAN7T2A6_9EURO</name>
<evidence type="ECO:0000256" key="3">
    <source>
        <dbReference type="ARBA" id="ARBA00022679"/>
    </source>
</evidence>
<protein>
    <recommendedName>
        <fullName evidence="2">pyridoxal kinase</fullName>
        <ecNumber evidence="2">2.7.1.35</ecNumber>
    </recommendedName>
</protein>
<dbReference type="Gene3D" id="3.40.1190.20">
    <property type="match status" value="1"/>
</dbReference>
<dbReference type="EC" id="2.7.1.35" evidence="2"/>
<dbReference type="GO" id="GO:0009443">
    <property type="term" value="P:pyridoxal 5'-phosphate salvage"/>
    <property type="evidence" value="ECO:0007669"/>
    <property type="project" value="InterPro"/>
</dbReference>
<evidence type="ECO:0000256" key="7">
    <source>
        <dbReference type="SAM" id="MobiDB-lite"/>
    </source>
</evidence>
<dbReference type="CDD" id="cd01173">
    <property type="entry name" value="pyridoxal_pyridoxamine_kinase"/>
    <property type="match status" value="1"/>
</dbReference>
<evidence type="ECO:0000313" key="9">
    <source>
        <dbReference type="Proteomes" id="UP001309876"/>
    </source>
</evidence>
<comment type="caution">
    <text evidence="8">The sequence shown here is derived from an EMBL/GenBank/DDBJ whole genome shotgun (WGS) entry which is preliminary data.</text>
</comment>
<dbReference type="GO" id="GO:0005524">
    <property type="term" value="F:ATP binding"/>
    <property type="evidence" value="ECO:0007669"/>
    <property type="project" value="UniProtKB-KW"/>
</dbReference>
<dbReference type="InterPro" id="IPR029056">
    <property type="entry name" value="Ribokinase-like"/>
</dbReference>
<sequence>MSDPNEVDQNGNPVPETRVLAIASHVVYGYVGNTMATFCMQTLGCEVAAINTVDFSNHTGYHQWTGTRTPAPQITDLYAGLRNSNLLDYDVLLSGYIPSADVLHEVTTIARDLKFRRNTMNHGRFFWVLDPVMGDQGRLYVSEELVKGYRDAIGQGSDGPDLLVPNGFELELLSGVHLAGGGGGSEDGGELERKPTGDNFEADLGQVKKAIEVLHTRNGMPMVVVTSVRVQGKQDVLCVVGSEKKSDGSSRCFVVEVPVLDCYFSGTGDMFAGLMVARLREEAAAAGLLNKASYASEDDVLATDLPLAKATVKVLSSMSAVLEKTMQARNKEMEMWEGERKGMGQVASVDPQDHKGEEGGEERAKSLARTKAAEVRAVRNARDLIHPKIRYEAKELQE</sequence>
<accession>A0AAN7T2A6</accession>
<dbReference type="PANTHER" id="PTHR10534">
    <property type="entry name" value="PYRIDOXAL KINASE"/>
    <property type="match status" value="1"/>
</dbReference>
<feature type="compositionally biased region" description="Basic and acidic residues" evidence="7">
    <location>
        <begin position="351"/>
        <end position="369"/>
    </location>
</feature>
<dbReference type="EMBL" id="JAVRRJ010000003">
    <property type="protein sequence ID" value="KAK5086573.1"/>
    <property type="molecule type" value="Genomic_DNA"/>
</dbReference>
<keyword evidence="4" id="KW-0547">Nucleotide-binding</keyword>
<reference evidence="8 9" key="1">
    <citation type="submission" date="2023-08" db="EMBL/GenBank/DDBJ databases">
        <title>Black Yeasts Isolated from many extreme environments.</title>
        <authorList>
            <person name="Coleine C."/>
            <person name="Stajich J.E."/>
            <person name="Selbmann L."/>
        </authorList>
    </citation>
    <scope>NUCLEOTIDE SEQUENCE [LARGE SCALE GENOMIC DNA]</scope>
    <source>
        <strain evidence="8 9">CCFEE 5910</strain>
    </source>
</reference>
<organism evidence="8 9">
    <name type="scientific">Lithohypha guttulata</name>
    <dbReference type="NCBI Taxonomy" id="1690604"/>
    <lineage>
        <taxon>Eukaryota</taxon>
        <taxon>Fungi</taxon>
        <taxon>Dikarya</taxon>
        <taxon>Ascomycota</taxon>
        <taxon>Pezizomycotina</taxon>
        <taxon>Eurotiomycetes</taxon>
        <taxon>Chaetothyriomycetidae</taxon>
        <taxon>Chaetothyriales</taxon>
        <taxon>Trichomeriaceae</taxon>
        <taxon>Lithohypha</taxon>
    </lineage>
</organism>
<keyword evidence="3 8" id="KW-0808">Transferase</keyword>
<evidence type="ECO:0000256" key="6">
    <source>
        <dbReference type="ARBA" id="ARBA00022840"/>
    </source>
</evidence>
<keyword evidence="5 8" id="KW-0418">Kinase</keyword>
<evidence type="ECO:0000256" key="5">
    <source>
        <dbReference type="ARBA" id="ARBA00022777"/>
    </source>
</evidence>
<dbReference type="PANTHER" id="PTHR10534:SF2">
    <property type="entry name" value="PYRIDOXAL KINASE"/>
    <property type="match status" value="1"/>
</dbReference>
<evidence type="ECO:0000256" key="2">
    <source>
        <dbReference type="ARBA" id="ARBA00012104"/>
    </source>
</evidence>
<feature type="region of interest" description="Disordered" evidence="7">
    <location>
        <begin position="180"/>
        <end position="199"/>
    </location>
</feature>
<keyword evidence="6" id="KW-0067">ATP-binding</keyword>
<keyword evidence="9" id="KW-1185">Reference proteome</keyword>